<comment type="caution">
    <text evidence="1">The sequence shown here is derived from an EMBL/GenBank/DDBJ whole genome shotgun (WGS) entry which is preliminary data.</text>
</comment>
<reference evidence="1 2" key="1">
    <citation type="journal article" date="2019" name="Sci. Rep.">
        <title>Orb-weaving spider Araneus ventricosus genome elucidates the spidroin gene catalogue.</title>
        <authorList>
            <person name="Kono N."/>
            <person name="Nakamura H."/>
            <person name="Ohtoshi R."/>
            <person name="Moran D.A.P."/>
            <person name="Shinohara A."/>
            <person name="Yoshida Y."/>
            <person name="Fujiwara M."/>
            <person name="Mori M."/>
            <person name="Tomita M."/>
            <person name="Arakawa K."/>
        </authorList>
    </citation>
    <scope>NUCLEOTIDE SEQUENCE [LARGE SCALE GENOMIC DNA]</scope>
</reference>
<organism evidence="1 2">
    <name type="scientific">Araneus ventricosus</name>
    <name type="common">Orbweaver spider</name>
    <name type="synonym">Epeira ventricosa</name>
    <dbReference type="NCBI Taxonomy" id="182803"/>
    <lineage>
        <taxon>Eukaryota</taxon>
        <taxon>Metazoa</taxon>
        <taxon>Ecdysozoa</taxon>
        <taxon>Arthropoda</taxon>
        <taxon>Chelicerata</taxon>
        <taxon>Arachnida</taxon>
        <taxon>Araneae</taxon>
        <taxon>Araneomorphae</taxon>
        <taxon>Entelegynae</taxon>
        <taxon>Araneoidea</taxon>
        <taxon>Araneidae</taxon>
        <taxon>Araneus</taxon>
    </lineage>
</organism>
<dbReference type="EMBL" id="BGPR01003510">
    <property type="protein sequence ID" value="GBM89084.1"/>
    <property type="molecule type" value="Genomic_DNA"/>
</dbReference>
<evidence type="ECO:0000313" key="2">
    <source>
        <dbReference type="Proteomes" id="UP000499080"/>
    </source>
</evidence>
<keyword evidence="2" id="KW-1185">Reference proteome</keyword>
<dbReference type="Proteomes" id="UP000499080">
    <property type="component" value="Unassembled WGS sequence"/>
</dbReference>
<dbReference type="AlphaFoldDB" id="A0A4Y2JGJ5"/>
<name>A0A4Y2JGJ5_ARAVE</name>
<proteinExistence type="predicted"/>
<protein>
    <submittedName>
        <fullName evidence="1">Uncharacterized protein</fullName>
    </submittedName>
</protein>
<evidence type="ECO:0000313" key="1">
    <source>
        <dbReference type="EMBL" id="GBM89084.1"/>
    </source>
</evidence>
<sequence length="117" mass="13756">MQAKWRYLSRRNYSKWVLQEREALVVTVNLPQVRFKFDATNFYDKAISSQNQTCCKLTCYLGRCMLIQQQHFRRKNAIFFAILAANIKIAMFSHKRLISEAPKEILEITCSVSKFAV</sequence>
<accession>A0A4Y2JGJ5</accession>
<gene>
    <name evidence="1" type="ORF">AVEN_63700_1</name>
</gene>